<evidence type="ECO:0000313" key="2">
    <source>
        <dbReference type="Proteomes" id="UP000786560"/>
    </source>
</evidence>
<comment type="caution">
    <text evidence="1">The sequence shown here is derived from an EMBL/GenBank/DDBJ whole genome shotgun (WGS) entry which is preliminary data.</text>
</comment>
<reference evidence="1" key="1">
    <citation type="journal article" date="2021" name="PeerJ">
        <title>Extensive microbial diversity within the chicken gut microbiome revealed by metagenomics and culture.</title>
        <authorList>
            <person name="Gilroy R."/>
            <person name="Ravi A."/>
            <person name="Getino M."/>
            <person name="Pursley I."/>
            <person name="Horton D.L."/>
            <person name="Alikhan N.F."/>
            <person name="Baker D."/>
            <person name="Gharbi K."/>
            <person name="Hall N."/>
            <person name="Watson M."/>
            <person name="Adriaenssens E.M."/>
            <person name="Foster-Nyarko E."/>
            <person name="Jarju S."/>
            <person name="Secka A."/>
            <person name="Antonio M."/>
            <person name="Oren A."/>
            <person name="Chaudhuri R.R."/>
            <person name="La Ragione R."/>
            <person name="Hildebrand F."/>
            <person name="Pallen M.J."/>
        </authorList>
    </citation>
    <scope>NUCLEOTIDE SEQUENCE</scope>
    <source>
        <strain evidence="1">ChiBcolR7-4860</strain>
    </source>
</reference>
<name>A0A921IX41_9BIFI</name>
<dbReference type="Proteomes" id="UP000786560">
    <property type="component" value="Unassembled WGS sequence"/>
</dbReference>
<sequence length="261" mass="28750">MTMAEFGFKLNCAEDAVTPKALKRSVETFLKMLEEVGAQDWRISNLGLHSVDIAATPIVNDEDAKKSFAILSRVAALAKKNDLHSSDMQGIEKPVVCIVTLFKELVFPITLVINGAESTFTSESINQLSELLEKREMVSFGHVCGIVDKLILQERHRSIGLIDEATSQRIDVRFTKELDHDVQGLTVGMTIDAVGLIQRSRDRINAERIRVIAQADSRTARIDELEGILDLNFTGGMSSVDFVSALRDCSNDEDGRIGGSL</sequence>
<gene>
    <name evidence="1" type="ORF">K8U73_05130</name>
</gene>
<organism evidence="1 2">
    <name type="scientific">Bifidobacterium pullorum subsp. gallinarum</name>
    <dbReference type="NCBI Taxonomy" id="78344"/>
    <lineage>
        <taxon>Bacteria</taxon>
        <taxon>Bacillati</taxon>
        <taxon>Actinomycetota</taxon>
        <taxon>Actinomycetes</taxon>
        <taxon>Bifidobacteriales</taxon>
        <taxon>Bifidobacteriaceae</taxon>
        <taxon>Bifidobacterium</taxon>
    </lineage>
</organism>
<proteinExistence type="predicted"/>
<protein>
    <submittedName>
        <fullName evidence="1">Uncharacterized protein</fullName>
    </submittedName>
</protein>
<reference evidence="1" key="2">
    <citation type="submission" date="2021-09" db="EMBL/GenBank/DDBJ databases">
        <authorList>
            <person name="Gilroy R."/>
        </authorList>
    </citation>
    <scope>NUCLEOTIDE SEQUENCE</scope>
    <source>
        <strain evidence="1">ChiBcolR7-4860</strain>
    </source>
</reference>
<dbReference type="EMBL" id="DYUX01000019">
    <property type="protein sequence ID" value="HJG41754.1"/>
    <property type="molecule type" value="Genomic_DNA"/>
</dbReference>
<accession>A0A921IX41</accession>
<dbReference type="RefSeq" id="WP_278711244.1">
    <property type="nucleotide sequence ID" value="NZ_DYUX01000019.1"/>
</dbReference>
<evidence type="ECO:0000313" key="1">
    <source>
        <dbReference type="EMBL" id="HJG41754.1"/>
    </source>
</evidence>
<dbReference type="AlphaFoldDB" id="A0A921IX41"/>